<evidence type="ECO:0000313" key="1">
    <source>
        <dbReference type="EMBL" id="ENV35483.1"/>
    </source>
</evidence>
<dbReference type="HOGENOM" id="CLU_190411_0_0_6"/>
<dbReference type="AlphaFoldDB" id="N8ZUR1"/>
<protein>
    <submittedName>
        <fullName evidence="1">Uncharacterized protein</fullName>
    </submittedName>
</protein>
<sequence>MDVNERILTDLVSADDGAAAQMHLAAGFPIYYSEDDTPADLLIKEYPSGKRELVRVRGKIDELVKVLN</sequence>
<organism evidence="1 2">
    <name type="scientific">Acinetobacter gerneri DSM 14967 = CIP 107464 = MTCC 9824</name>
    <dbReference type="NCBI Taxonomy" id="1120926"/>
    <lineage>
        <taxon>Bacteria</taxon>
        <taxon>Pseudomonadati</taxon>
        <taxon>Pseudomonadota</taxon>
        <taxon>Gammaproteobacteria</taxon>
        <taxon>Moraxellales</taxon>
        <taxon>Moraxellaceae</taxon>
        <taxon>Acinetobacter</taxon>
    </lineage>
</organism>
<dbReference type="Proteomes" id="UP000013117">
    <property type="component" value="Unassembled WGS sequence"/>
</dbReference>
<dbReference type="eggNOG" id="ENOG5033C7U">
    <property type="taxonomic scope" value="Bacteria"/>
</dbReference>
<name>N8ZUR1_9GAMM</name>
<dbReference type="RefSeq" id="WP_004845047.1">
    <property type="nucleotide sequence ID" value="NZ_ASYY01000063.1"/>
</dbReference>
<dbReference type="EMBL" id="APPN01000021">
    <property type="protein sequence ID" value="ENV35483.1"/>
    <property type="molecule type" value="Genomic_DNA"/>
</dbReference>
<accession>N8ZUR1</accession>
<reference evidence="1 2" key="1">
    <citation type="submission" date="2013-02" db="EMBL/GenBank/DDBJ databases">
        <title>The Genome Sequence of Acinetobacter gerneri CIP 107464.</title>
        <authorList>
            <consortium name="The Broad Institute Genome Sequencing Platform"/>
            <consortium name="The Broad Institute Genome Sequencing Center for Infectious Disease"/>
            <person name="Cerqueira G."/>
            <person name="Feldgarden M."/>
            <person name="Courvalin P."/>
            <person name="Perichon B."/>
            <person name="Grillot-Courvalin C."/>
            <person name="Clermont D."/>
            <person name="Rocha E."/>
            <person name="Yoon E.-J."/>
            <person name="Nemec A."/>
            <person name="Walker B."/>
            <person name="Young S.K."/>
            <person name="Zeng Q."/>
            <person name="Gargeya S."/>
            <person name="Fitzgerald M."/>
            <person name="Haas B."/>
            <person name="Abouelleil A."/>
            <person name="Alvarado L."/>
            <person name="Arachchi H.M."/>
            <person name="Berlin A.M."/>
            <person name="Chapman S.B."/>
            <person name="Dewar J."/>
            <person name="Goldberg J."/>
            <person name="Griggs A."/>
            <person name="Gujja S."/>
            <person name="Hansen M."/>
            <person name="Howarth C."/>
            <person name="Imamovic A."/>
            <person name="Larimer J."/>
            <person name="McCowan C."/>
            <person name="Murphy C."/>
            <person name="Neiman D."/>
            <person name="Pearson M."/>
            <person name="Priest M."/>
            <person name="Roberts A."/>
            <person name="Saif S."/>
            <person name="Shea T."/>
            <person name="Sisk P."/>
            <person name="Sykes S."/>
            <person name="Wortman J."/>
            <person name="Nusbaum C."/>
            <person name="Birren B."/>
        </authorList>
    </citation>
    <scope>NUCLEOTIDE SEQUENCE [LARGE SCALE GENOMIC DNA]</scope>
    <source>
        <strain evidence="1 2">CIP 107464</strain>
    </source>
</reference>
<dbReference type="STRING" id="202952.GCA_000747725_00368"/>
<keyword evidence="2" id="KW-1185">Reference proteome</keyword>
<gene>
    <name evidence="1" type="ORF">F960_00290</name>
</gene>
<comment type="caution">
    <text evidence="1">The sequence shown here is derived from an EMBL/GenBank/DDBJ whole genome shotgun (WGS) entry which is preliminary data.</text>
</comment>
<evidence type="ECO:0000313" key="2">
    <source>
        <dbReference type="Proteomes" id="UP000013117"/>
    </source>
</evidence>
<proteinExistence type="predicted"/>